<evidence type="ECO:0000313" key="5">
    <source>
        <dbReference type="Proteomes" id="UP001165085"/>
    </source>
</evidence>
<organism evidence="4 5">
    <name type="scientific">Triparma strigata</name>
    <dbReference type="NCBI Taxonomy" id="1606541"/>
    <lineage>
        <taxon>Eukaryota</taxon>
        <taxon>Sar</taxon>
        <taxon>Stramenopiles</taxon>
        <taxon>Ochrophyta</taxon>
        <taxon>Bolidophyceae</taxon>
        <taxon>Parmales</taxon>
        <taxon>Triparmaceae</taxon>
        <taxon>Triparma</taxon>
    </lineage>
</organism>
<proteinExistence type="predicted"/>
<dbReference type="PANTHER" id="PTHR11599">
    <property type="entry name" value="PROTEASOME SUBUNIT ALPHA/BETA"/>
    <property type="match status" value="1"/>
</dbReference>
<sequence>MMSSSMMSSNRGAARGLRKLFLLLLITISVTNIVTNMAPNMAPNTANNILLVYGMPSLPAHSSRTTSKDYPYSFSLSTFNPEGRLIQVELADKAADKGTPVVAFRNNNNNNDNNNTITLMTPVELPSNLTIAPLYNKIFTLTPTVSMTYAGIPGDYRLLTRSVVLTLEGFRKRFATYPPINDIALEVAKVLQKYTTMAGVRPLGLKIILVGEGRMFRVSAAGDVLEAKSDYLVIGDTSGGNFSPLDDEESRPDMREWAESMLKEAMEKRNGIYNTIEIKQV</sequence>
<dbReference type="GO" id="GO:0019773">
    <property type="term" value="C:proteasome core complex, alpha-subunit complex"/>
    <property type="evidence" value="ECO:0007669"/>
    <property type="project" value="InterPro"/>
</dbReference>
<dbReference type="Proteomes" id="UP001165085">
    <property type="component" value="Unassembled WGS sequence"/>
</dbReference>
<feature type="chain" id="PRO_5040827613" description="Proteasome alpha-type subunits domain-containing protein" evidence="2">
    <location>
        <begin position="33"/>
        <end position="281"/>
    </location>
</feature>
<dbReference type="Pfam" id="PF00227">
    <property type="entry name" value="Proteasome"/>
    <property type="match status" value="1"/>
</dbReference>
<dbReference type="Gene3D" id="3.60.20.10">
    <property type="entry name" value="Glutamine Phosphoribosylpyrophosphate, subunit 1, domain 1"/>
    <property type="match status" value="1"/>
</dbReference>
<dbReference type="InterPro" id="IPR001353">
    <property type="entry name" value="Proteasome_sua/b"/>
</dbReference>
<dbReference type="InterPro" id="IPR029055">
    <property type="entry name" value="Ntn_hydrolases_N"/>
</dbReference>
<dbReference type="GO" id="GO:0006511">
    <property type="term" value="P:ubiquitin-dependent protein catabolic process"/>
    <property type="evidence" value="ECO:0007669"/>
    <property type="project" value="InterPro"/>
</dbReference>
<accession>A0A9W7BTJ0</accession>
<dbReference type="AlphaFoldDB" id="A0A9W7BTJ0"/>
<evidence type="ECO:0000256" key="2">
    <source>
        <dbReference type="SAM" id="SignalP"/>
    </source>
</evidence>
<evidence type="ECO:0000256" key="1">
    <source>
        <dbReference type="ARBA" id="ARBA00022942"/>
    </source>
</evidence>
<name>A0A9W7BTJ0_9STRA</name>
<feature type="domain" description="Proteasome alpha-type subunits" evidence="3">
    <location>
        <begin position="72"/>
        <end position="94"/>
    </location>
</feature>
<protein>
    <recommendedName>
        <fullName evidence="3">Proteasome alpha-type subunits domain-containing protein</fullName>
    </recommendedName>
</protein>
<feature type="signal peptide" evidence="2">
    <location>
        <begin position="1"/>
        <end position="32"/>
    </location>
</feature>
<dbReference type="InterPro" id="IPR000426">
    <property type="entry name" value="Proteasome_asu_N"/>
</dbReference>
<evidence type="ECO:0000313" key="4">
    <source>
        <dbReference type="EMBL" id="GMH96267.1"/>
    </source>
</evidence>
<dbReference type="SMART" id="SM00948">
    <property type="entry name" value="Proteasome_A_N"/>
    <property type="match status" value="1"/>
</dbReference>
<dbReference type="SUPFAM" id="SSF56235">
    <property type="entry name" value="N-terminal nucleophile aminohydrolases (Ntn hydrolases)"/>
    <property type="match status" value="1"/>
</dbReference>
<dbReference type="InterPro" id="IPR050115">
    <property type="entry name" value="Proteasome_alpha"/>
</dbReference>
<dbReference type="EMBL" id="BRXY01000464">
    <property type="protein sequence ID" value="GMH96267.1"/>
    <property type="molecule type" value="Genomic_DNA"/>
</dbReference>
<gene>
    <name evidence="4" type="ORF">TrST_g8460</name>
</gene>
<comment type="caution">
    <text evidence="4">The sequence shown here is derived from an EMBL/GenBank/DDBJ whole genome shotgun (WGS) entry which is preliminary data.</text>
</comment>
<dbReference type="OrthoDB" id="431557at2759"/>
<keyword evidence="5" id="KW-1185">Reference proteome</keyword>
<reference evidence="5" key="1">
    <citation type="journal article" date="2023" name="Commun. Biol.">
        <title>Genome analysis of Parmales, the sister group of diatoms, reveals the evolutionary specialization of diatoms from phago-mixotrophs to photoautotrophs.</title>
        <authorList>
            <person name="Ban H."/>
            <person name="Sato S."/>
            <person name="Yoshikawa S."/>
            <person name="Yamada K."/>
            <person name="Nakamura Y."/>
            <person name="Ichinomiya M."/>
            <person name="Sato N."/>
            <person name="Blanc-Mathieu R."/>
            <person name="Endo H."/>
            <person name="Kuwata A."/>
            <person name="Ogata H."/>
        </authorList>
    </citation>
    <scope>NUCLEOTIDE SEQUENCE [LARGE SCALE GENOMIC DNA]</scope>
    <source>
        <strain evidence="5">NIES 3701</strain>
    </source>
</reference>
<keyword evidence="1" id="KW-0647">Proteasome</keyword>
<evidence type="ECO:0000259" key="3">
    <source>
        <dbReference type="SMART" id="SM00948"/>
    </source>
</evidence>
<keyword evidence="2" id="KW-0732">Signal</keyword>